<sequence length="675" mass="75831">MSGLPPRRARRARGQSLVLAVLLMLVVVMTTFLTFAIGARTRRKIQLQAVADSTAYSLAVAEARALNFYAWSNRALVAHHVSILSVMAHQSYFSFYEDMLAATGHNFDTMAKGQEAACNRGSSSACETQQRLERIRDIYLYSYFDPARELPVPYYCRYINGVESCQVDADCQSGETCEDFDVHRKRGAIWFHKEWHGKDNSNSCFRLLEGARDHFKRVEYIRSRQLMVEAQLKMMMTGRPEDARLVDANEQELLRRNIGNLDAPRPDGPEGQRPLPQASLAQSMVQLIGPEFTAQESAGQLTLKSYQRAVNNGMTLQRHRDYDEVLAATRFPSFVTLRDRWTERDGDSHALPDDPNWRRLQRAAARVARDHGTPATRVTTRGTARMVTVEGSEEDPGTHNGKDRADNPTWPKGYMATRVPRSGRDLAEAAHEGQHDRGRNGPGDLDGALAEDHGEVTSTYQVRGGPRLVATTVIQPGRNGVWADPHDYDTNGMRRVHSHHIFHGELEDVAGHGQEMGDCDGPDCEQDMRRGLYRGHMRYQLASEDALWNMPRTLTLITRPALEEGGMPWDFDFQAQLPGPVRFSTVNAPGDVASDGTMAAVAGGLVYFHKPRLPSDARRDTDEEYREPPNLWNPFWRAKLHPLRQQDVISATAGGVHDATHHVLTGLHRWSAVNY</sequence>
<protein>
    <submittedName>
        <fullName evidence="2">Uncharacterized protein</fullName>
    </submittedName>
</protein>
<dbReference type="RefSeq" id="WP_169343485.1">
    <property type="nucleotide sequence ID" value="NZ_JABBJJ010000014.1"/>
</dbReference>
<evidence type="ECO:0000256" key="1">
    <source>
        <dbReference type="SAM" id="MobiDB-lite"/>
    </source>
</evidence>
<accession>A0A848LBH1</accession>
<feature type="compositionally biased region" description="Basic and acidic residues" evidence="1">
    <location>
        <begin position="422"/>
        <end position="439"/>
    </location>
</feature>
<keyword evidence="3" id="KW-1185">Reference proteome</keyword>
<evidence type="ECO:0000313" key="3">
    <source>
        <dbReference type="Proteomes" id="UP000518300"/>
    </source>
</evidence>
<feature type="compositionally biased region" description="Basic and acidic residues" evidence="1">
    <location>
        <begin position="396"/>
        <end position="406"/>
    </location>
</feature>
<name>A0A848LBH1_9BACT</name>
<gene>
    <name evidence="2" type="ORF">HG543_04830</name>
</gene>
<feature type="region of interest" description="Disordered" evidence="1">
    <location>
        <begin position="390"/>
        <end position="450"/>
    </location>
</feature>
<evidence type="ECO:0000313" key="2">
    <source>
        <dbReference type="EMBL" id="NMO14185.1"/>
    </source>
</evidence>
<reference evidence="2 3" key="1">
    <citation type="submission" date="2020-04" db="EMBL/GenBank/DDBJ databases">
        <title>Draft genome of Pyxidicoccus fallax type strain.</title>
        <authorList>
            <person name="Whitworth D.E."/>
        </authorList>
    </citation>
    <scope>NUCLEOTIDE SEQUENCE [LARGE SCALE GENOMIC DNA]</scope>
    <source>
        <strain evidence="2 3">DSM 14698</strain>
    </source>
</reference>
<dbReference type="EMBL" id="JABBJJ010000014">
    <property type="protein sequence ID" value="NMO14185.1"/>
    <property type="molecule type" value="Genomic_DNA"/>
</dbReference>
<comment type="caution">
    <text evidence="2">The sequence shown here is derived from an EMBL/GenBank/DDBJ whole genome shotgun (WGS) entry which is preliminary data.</text>
</comment>
<organism evidence="2 3">
    <name type="scientific">Pyxidicoccus fallax</name>
    <dbReference type="NCBI Taxonomy" id="394095"/>
    <lineage>
        <taxon>Bacteria</taxon>
        <taxon>Pseudomonadati</taxon>
        <taxon>Myxococcota</taxon>
        <taxon>Myxococcia</taxon>
        <taxon>Myxococcales</taxon>
        <taxon>Cystobacterineae</taxon>
        <taxon>Myxococcaceae</taxon>
        <taxon>Pyxidicoccus</taxon>
    </lineage>
</organism>
<proteinExistence type="predicted"/>
<dbReference type="AlphaFoldDB" id="A0A848LBH1"/>
<dbReference type="Proteomes" id="UP000518300">
    <property type="component" value="Unassembled WGS sequence"/>
</dbReference>